<dbReference type="InterPro" id="IPR036910">
    <property type="entry name" value="HMG_box_dom_sf"/>
</dbReference>
<feature type="compositionally biased region" description="Polar residues" evidence="5">
    <location>
        <begin position="213"/>
        <end position="226"/>
    </location>
</feature>
<name>A0A177WB14_BATDL</name>
<keyword evidence="2 4" id="KW-0238">DNA-binding</keyword>
<evidence type="ECO:0000256" key="4">
    <source>
        <dbReference type="PROSITE-ProRule" id="PRU00267"/>
    </source>
</evidence>
<evidence type="ECO:0000313" key="7">
    <source>
        <dbReference type="EMBL" id="OAJ36912.1"/>
    </source>
</evidence>
<gene>
    <name evidence="7" type="ORF">BDEG_21012</name>
</gene>
<dbReference type="VEuPathDB" id="FungiDB:BDEG_21012"/>
<feature type="domain" description="HMG box" evidence="6">
    <location>
        <begin position="415"/>
        <end position="486"/>
    </location>
</feature>
<feature type="compositionally biased region" description="Polar residues" evidence="5">
    <location>
        <begin position="393"/>
        <end position="415"/>
    </location>
</feature>
<dbReference type="SMART" id="SM00398">
    <property type="entry name" value="HMG"/>
    <property type="match status" value="1"/>
</dbReference>
<evidence type="ECO:0000256" key="5">
    <source>
        <dbReference type="SAM" id="MobiDB-lite"/>
    </source>
</evidence>
<dbReference type="PANTHER" id="PTHR10270">
    <property type="entry name" value="SOX TRANSCRIPTION FACTOR"/>
    <property type="match status" value="1"/>
</dbReference>
<keyword evidence="3" id="KW-0804">Transcription</keyword>
<reference evidence="7 8" key="2">
    <citation type="submission" date="2016-05" db="EMBL/GenBank/DDBJ databases">
        <title>Lineage-specific infection strategies underlie the spectrum of fungal disease in amphibians.</title>
        <authorList>
            <person name="Cuomo C.A."/>
            <person name="Farrer R.A."/>
            <person name="James T."/>
            <person name="Longcore J."/>
            <person name="Birren B."/>
        </authorList>
    </citation>
    <scope>NUCLEOTIDE SEQUENCE [LARGE SCALE GENOMIC DNA]</scope>
    <source>
        <strain evidence="7 8">JEL423</strain>
    </source>
</reference>
<evidence type="ECO:0000256" key="3">
    <source>
        <dbReference type="ARBA" id="ARBA00023163"/>
    </source>
</evidence>
<dbReference type="FunFam" id="1.10.30.10:FF:000041">
    <property type="entry name" value="HMG box family protein"/>
    <property type="match status" value="1"/>
</dbReference>
<evidence type="ECO:0000259" key="6">
    <source>
        <dbReference type="PROSITE" id="PS50118"/>
    </source>
</evidence>
<organism evidence="7 8">
    <name type="scientific">Batrachochytrium dendrobatidis (strain JEL423)</name>
    <dbReference type="NCBI Taxonomy" id="403673"/>
    <lineage>
        <taxon>Eukaryota</taxon>
        <taxon>Fungi</taxon>
        <taxon>Fungi incertae sedis</taxon>
        <taxon>Chytridiomycota</taxon>
        <taxon>Chytridiomycota incertae sedis</taxon>
        <taxon>Chytridiomycetes</taxon>
        <taxon>Rhizophydiales</taxon>
        <taxon>Rhizophydiales incertae sedis</taxon>
        <taxon>Batrachochytrium</taxon>
    </lineage>
</organism>
<dbReference type="OrthoDB" id="6247875at2759"/>
<evidence type="ECO:0000256" key="1">
    <source>
        <dbReference type="ARBA" id="ARBA00023015"/>
    </source>
</evidence>
<feature type="region of interest" description="Disordered" evidence="5">
    <location>
        <begin position="487"/>
        <end position="512"/>
    </location>
</feature>
<dbReference type="CDD" id="cd01389">
    <property type="entry name" value="HMG-box_ROX1-like"/>
    <property type="match status" value="1"/>
</dbReference>
<accession>A0A177WB14</accession>
<dbReference type="GO" id="GO:0030154">
    <property type="term" value="P:cell differentiation"/>
    <property type="evidence" value="ECO:0007669"/>
    <property type="project" value="TreeGrafter"/>
</dbReference>
<protein>
    <recommendedName>
        <fullName evidence="6">HMG box domain-containing protein</fullName>
    </recommendedName>
</protein>
<keyword evidence="1" id="KW-0805">Transcription regulation</keyword>
<dbReference type="InterPro" id="IPR050140">
    <property type="entry name" value="SRY-related_HMG-box_TF-like"/>
</dbReference>
<dbReference type="Pfam" id="PF00505">
    <property type="entry name" value="HMG_box"/>
    <property type="match status" value="1"/>
</dbReference>
<keyword evidence="4" id="KW-0539">Nucleus</keyword>
<feature type="compositionally biased region" description="Polar residues" evidence="5">
    <location>
        <begin position="495"/>
        <end position="512"/>
    </location>
</feature>
<dbReference type="AlphaFoldDB" id="A0A177WB14"/>
<dbReference type="GO" id="GO:0000978">
    <property type="term" value="F:RNA polymerase II cis-regulatory region sequence-specific DNA binding"/>
    <property type="evidence" value="ECO:0007669"/>
    <property type="project" value="TreeGrafter"/>
</dbReference>
<sequence length="701" mass="77118">MKTTQNVFMSVDKTILTHTNSRDHPLQSYQFQGRQSPAQHYSSNTLQVSNDRHVLNSMEFQQFDLKSNAPRMQTNAQSRGEPLYNGGMPTQPFANTHMSVYGDSNTVPCSSGPLPQSVQSHYSPAMHTQLLPKTQTYATQSTPNRYINSSGCLTPLAAIKNNLSDNLVLSIASPKQILQRLSPNLQCDELQPSKQADLQFQSARMNASPPPLQEQSSSFLMPSNPDQSPKMDYMKLQLLQNGQTQLGEFMQVLQSHNRTSSLHANPSQTLKYQPMYTNITNESPAHCSGIKCHAIDINENHVHSLLHNTEFSKSIDGIPTDGLLGSAAVYDNMAPAHTVLSKDSSISRNHFPTPFKTGTVGLYTAPQPLLVSPSTATITEISHSIAALAAGPNTTPVRSRLTKSSGNGKGNSTHTPRPANSFLLYRAEMQSIVRKEFAEHEKVNNNTVSKIVGERWRNEPDEVKAKYAALAAEVKRAHAIEYPDYKYTPRKPQKHLSNVSKKTGISKNPMSRGNAQFKMTAAPIKKLHEATNHLARLNTASAANRDVGVSPVYTSASTVSHSLAGSHNAANYSPTTPPQWSNSLTTHALSTTSPMMKQNPSGVHFQQLMDPQTNFQTFPIHLNINMTSLYPNTLQNPNDSDASHFQEFVMVNPQMMTCGTINPQNSYPDVWSTNNGMSGGWDMGFDNTLLANISDQGLAEF</sequence>
<feature type="region of interest" description="Disordered" evidence="5">
    <location>
        <begin position="393"/>
        <end position="419"/>
    </location>
</feature>
<feature type="region of interest" description="Disordered" evidence="5">
    <location>
        <begin position="205"/>
        <end position="226"/>
    </location>
</feature>
<dbReference type="PROSITE" id="PS50118">
    <property type="entry name" value="HMG_BOX_2"/>
    <property type="match status" value="1"/>
</dbReference>
<evidence type="ECO:0000256" key="2">
    <source>
        <dbReference type="ARBA" id="ARBA00023125"/>
    </source>
</evidence>
<feature type="DNA-binding region" description="HMG box" evidence="4">
    <location>
        <begin position="415"/>
        <end position="486"/>
    </location>
</feature>
<evidence type="ECO:0000313" key="8">
    <source>
        <dbReference type="Proteomes" id="UP000077115"/>
    </source>
</evidence>
<dbReference type="Proteomes" id="UP000077115">
    <property type="component" value="Unassembled WGS sequence"/>
</dbReference>
<proteinExistence type="predicted"/>
<dbReference type="InterPro" id="IPR009071">
    <property type="entry name" value="HMG_box_dom"/>
</dbReference>
<reference evidence="7 8" key="1">
    <citation type="submission" date="2006-10" db="EMBL/GenBank/DDBJ databases">
        <title>The Genome Sequence of Batrachochytrium dendrobatidis JEL423.</title>
        <authorList>
            <consortium name="The Broad Institute Genome Sequencing Platform"/>
            <person name="Birren B."/>
            <person name="Lander E."/>
            <person name="Galagan J."/>
            <person name="Cuomo C."/>
            <person name="Devon K."/>
            <person name="Jaffe D."/>
            <person name="Butler J."/>
            <person name="Alvarez P."/>
            <person name="Gnerre S."/>
            <person name="Grabherr M."/>
            <person name="Kleber M."/>
            <person name="Mauceli E."/>
            <person name="Brockman W."/>
            <person name="Young S."/>
            <person name="LaButti K."/>
            <person name="Sykes S."/>
            <person name="DeCaprio D."/>
            <person name="Crawford M."/>
            <person name="Koehrsen M."/>
            <person name="Engels R."/>
            <person name="Montgomery P."/>
            <person name="Pearson M."/>
            <person name="Howarth C."/>
            <person name="Larson L."/>
            <person name="White J."/>
            <person name="O'Leary S."/>
            <person name="Kodira C."/>
            <person name="Zeng Q."/>
            <person name="Yandava C."/>
            <person name="Alvarado L."/>
            <person name="Longcore J."/>
            <person name="James T."/>
        </authorList>
    </citation>
    <scope>NUCLEOTIDE SEQUENCE [LARGE SCALE GENOMIC DNA]</scope>
    <source>
        <strain evidence="7 8">JEL423</strain>
    </source>
</reference>
<dbReference type="GO" id="GO:0001228">
    <property type="term" value="F:DNA-binding transcription activator activity, RNA polymerase II-specific"/>
    <property type="evidence" value="ECO:0007669"/>
    <property type="project" value="TreeGrafter"/>
</dbReference>
<dbReference type="Gene3D" id="1.10.30.10">
    <property type="entry name" value="High mobility group box domain"/>
    <property type="match status" value="1"/>
</dbReference>
<dbReference type="SUPFAM" id="SSF47095">
    <property type="entry name" value="HMG-box"/>
    <property type="match status" value="1"/>
</dbReference>
<dbReference type="STRING" id="403673.A0A177WB14"/>
<dbReference type="GO" id="GO:0005634">
    <property type="term" value="C:nucleus"/>
    <property type="evidence" value="ECO:0007669"/>
    <property type="project" value="UniProtKB-UniRule"/>
</dbReference>
<dbReference type="PANTHER" id="PTHR10270:SF161">
    <property type="entry name" value="SEX-DETERMINING REGION Y PROTEIN"/>
    <property type="match status" value="1"/>
</dbReference>
<dbReference type="EMBL" id="DS022300">
    <property type="protein sequence ID" value="OAJ36912.1"/>
    <property type="molecule type" value="Genomic_DNA"/>
</dbReference>